<dbReference type="PROSITE" id="PS50075">
    <property type="entry name" value="CARRIER"/>
    <property type="match status" value="1"/>
</dbReference>
<dbReference type="SUPFAM" id="SSF53474">
    <property type="entry name" value="alpha/beta-Hydrolases"/>
    <property type="match status" value="1"/>
</dbReference>
<evidence type="ECO:0000313" key="4">
    <source>
        <dbReference type="EMBL" id="SOR77374.1"/>
    </source>
</evidence>
<feature type="domain" description="Carrier" evidence="3">
    <location>
        <begin position="6"/>
        <end position="79"/>
    </location>
</feature>
<evidence type="ECO:0000313" key="5">
    <source>
        <dbReference type="Proteomes" id="UP000235464"/>
    </source>
</evidence>
<dbReference type="InterPro" id="IPR036736">
    <property type="entry name" value="ACP-like_sf"/>
</dbReference>
<dbReference type="GO" id="GO:0031177">
    <property type="term" value="F:phosphopantetheine binding"/>
    <property type="evidence" value="ECO:0007669"/>
    <property type="project" value="InterPro"/>
</dbReference>
<dbReference type="GO" id="GO:0043041">
    <property type="term" value="P:amino acid activation for nonribosomal peptide biosynthetic process"/>
    <property type="evidence" value="ECO:0007669"/>
    <property type="project" value="TreeGrafter"/>
</dbReference>
<dbReference type="GO" id="GO:0005737">
    <property type="term" value="C:cytoplasm"/>
    <property type="evidence" value="ECO:0007669"/>
    <property type="project" value="TreeGrafter"/>
</dbReference>
<dbReference type="AlphaFoldDB" id="A0A2N9B224"/>
<name>A0A2N9B224_STRCX</name>
<dbReference type="GO" id="GO:0044550">
    <property type="term" value="P:secondary metabolite biosynthetic process"/>
    <property type="evidence" value="ECO:0007669"/>
    <property type="project" value="TreeGrafter"/>
</dbReference>
<dbReference type="InterPro" id="IPR029058">
    <property type="entry name" value="AB_hydrolase_fold"/>
</dbReference>
<dbReference type="OrthoDB" id="2472181at2"/>
<protein>
    <submittedName>
        <fullName evidence="4">Chondramide synthase cmdD</fullName>
    </submittedName>
</protein>
<dbReference type="EMBL" id="LT963352">
    <property type="protein sequence ID" value="SOR77374.1"/>
    <property type="molecule type" value="Genomic_DNA"/>
</dbReference>
<reference evidence="5" key="1">
    <citation type="submission" date="2017-11" db="EMBL/GenBank/DDBJ databases">
        <authorList>
            <person name="Wibberg D."/>
        </authorList>
    </citation>
    <scope>NUCLEOTIDE SEQUENCE [LARGE SCALE GENOMIC DNA]</scope>
</reference>
<evidence type="ECO:0000256" key="2">
    <source>
        <dbReference type="ARBA" id="ARBA00022553"/>
    </source>
</evidence>
<keyword evidence="1" id="KW-0596">Phosphopantetheine</keyword>
<dbReference type="Pfam" id="PF00975">
    <property type="entry name" value="Thioesterase"/>
    <property type="match status" value="1"/>
</dbReference>
<dbReference type="InterPro" id="IPR001031">
    <property type="entry name" value="Thioesterase"/>
</dbReference>
<accession>A0A2N9B224</accession>
<dbReference type="SUPFAM" id="SSF47336">
    <property type="entry name" value="ACP-like"/>
    <property type="match status" value="1"/>
</dbReference>
<keyword evidence="2" id="KW-0597">Phosphoprotein</keyword>
<sequence>MSPEQRTVRETEEIICGVWSRLLDTDVLPTDDFFEIGGDSLLVVEVLLDLRGHGLDLKAAAVFRHPTPAALARYLADANPPEPAAATQAPPDLFLSADDLWSTHRSTWAPDAPRCLFPLVREGDGEPLFIVHWGNDAGFVWSSTSAWGAGRPVYGFEAPGFRGDIRPVTTVADMVDRYLVELLEQQPEGPYHLAGHCHGAVVAYELARRLRARGQEVAVLAMVKPSALERFVSYGWGLDEITRYRLESLAAQFSLVGDESLDEVFSRMRKEGWYDDRLGPQDLPRLQVQWSALALALHQYEPRPYDGPVLIVQDVKDREDTERNWLSVLPQAETLWVDHGVDLPRPTLRDPEVVALIREKLTRRAG</sequence>
<keyword evidence="5" id="KW-1185">Reference proteome</keyword>
<organism evidence="4 5">
    <name type="scientific">Streptomyces chartreusis NRRL 3882</name>
    <dbReference type="NCBI Taxonomy" id="1079985"/>
    <lineage>
        <taxon>Bacteria</taxon>
        <taxon>Bacillati</taxon>
        <taxon>Actinomycetota</taxon>
        <taxon>Actinomycetes</taxon>
        <taxon>Kitasatosporales</taxon>
        <taxon>Streptomycetaceae</taxon>
        <taxon>Streptomyces</taxon>
    </lineage>
</organism>
<dbReference type="Pfam" id="PF00550">
    <property type="entry name" value="PP-binding"/>
    <property type="match status" value="1"/>
</dbReference>
<dbReference type="GO" id="GO:0017000">
    <property type="term" value="P:antibiotic biosynthetic process"/>
    <property type="evidence" value="ECO:0007669"/>
    <property type="project" value="UniProtKB-ARBA"/>
</dbReference>
<dbReference type="Proteomes" id="UP000235464">
    <property type="component" value="Chromosome I"/>
</dbReference>
<evidence type="ECO:0000259" key="3">
    <source>
        <dbReference type="PROSITE" id="PS50075"/>
    </source>
</evidence>
<dbReference type="InterPro" id="IPR020806">
    <property type="entry name" value="PKS_PP-bd"/>
</dbReference>
<gene>
    <name evidence="4" type="primary">cmdD_2</name>
    <name evidence="4" type="ORF">SCNRRL3882_0846</name>
</gene>
<evidence type="ECO:0000256" key="1">
    <source>
        <dbReference type="ARBA" id="ARBA00022450"/>
    </source>
</evidence>
<dbReference type="Gene3D" id="1.10.1200.10">
    <property type="entry name" value="ACP-like"/>
    <property type="match status" value="1"/>
</dbReference>
<proteinExistence type="predicted"/>
<dbReference type="InterPro" id="IPR009081">
    <property type="entry name" value="PP-bd_ACP"/>
</dbReference>
<dbReference type="PANTHER" id="PTHR45527:SF1">
    <property type="entry name" value="FATTY ACID SYNTHASE"/>
    <property type="match status" value="1"/>
</dbReference>
<dbReference type="Gene3D" id="3.40.50.1820">
    <property type="entry name" value="alpha/beta hydrolase"/>
    <property type="match status" value="1"/>
</dbReference>
<dbReference type="RefSeq" id="WP_102514735.1">
    <property type="nucleotide sequence ID" value="NZ_LT962942.1"/>
</dbReference>
<dbReference type="PANTHER" id="PTHR45527">
    <property type="entry name" value="NONRIBOSOMAL PEPTIDE SYNTHETASE"/>
    <property type="match status" value="1"/>
</dbReference>
<dbReference type="SMART" id="SM00823">
    <property type="entry name" value="PKS_PP"/>
    <property type="match status" value="1"/>
</dbReference>